<gene>
    <name evidence="1" type="ORF">SAMN05444159_2660</name>
</gene>
<reference evidence="1 2" key="1">
    <citation type="submission" date="2016-11" db="EMBL/GenBank/DDBJ databases">
        <authorList>
            <person name="Jaros S."/>
            <person name="Januszkiewicz K."/>
            <person name="Wedrychowicz H."/>
        </authorList>
    </citation>
    <scope>NUCLEOTIDE SEQUENCE [LARGE SCALE GENOMIC DNA]</scope>
    <source>
        <strain evidence="1 2">GAS499</strain>
    </source>
</reference>
<protein>
    <submittedName>
        <fullName evidence="1">Uncharacterized protein</fullName>
    </submittedName>
</protein>
<proteinExistence type="predicted"/>
<dbReference type="Proteomes" id="UP000189935">
    <property type="component" value="Chromosome I"/>
</dbReference>
<accession>A0A1M6QFY2</accession>
<dbReference type="AlphaFoldDB" id="A0A1M6QFY2"/>
<evidence type="ECO:0000313" key="1">
    <source>
        <dbReference type="EMBL" id="SHK19085.1"/>
    </source>
</evidence>
<organism evidence="1 2">
    <name type="scientific">Bradyrhizobium lablabi</name>
    <dbReference type="NCBI Taxonomy" id="722472"/>
    <lineage>
        <taxon>Bacteria</taxon>
        <taxon>Pseudomonadati</taxon>
        <taxon>Pseudomonadota</taxon>
        <taxon>Alphaproteobacteria</taxon>
        <taxon>Hyphomicrobiales</taxon>
        <taxon>Nitrobacteraceae</taxon>
        <taxon>Bradyrhizobium</taxon>
    </lineage>
</organism>
<sequence length="64" mass="7050">METIVRCDCGAEYRRTEEKFLVPHTGHASCEVCGATLETWLESTHLAIFELVKRPDGKPGSGSV</sequence>
<name>A0A1M6QFY2_9BRAD</name>
<dbReference type="EMBL" id="LT670844">
    <property type="protein sequence ID" value="SHK19085.1"/>
    <property type="molecule type" value="Genomic_DNA"/>
</dbReference>
<evidence type="ECO:0000313" key="2">
    <source>
        <dbReference type="Proteomes" id="UP000189935"/>
    </source>
</evidence>